<keyword evidence="4" id="KW-1185">Reference proteome</keyword>
<feature type="chain" id="PRO_5009643367" evidence="1">
    <location>
        <begin position="21"/>
        <end position="595"/>
    </location>
</feature>
<accession>A0A1J7BMD3</accession>
<keyword evidence="1" id="KW-0732">Signal</keyword>
<dbReference type="EMBL" id="MLFK01000011">
    <property type="protein sequence ID" value="OIV39867.1"/>
    <property type="molecule type" value="Genomic_DNA"/>
</dbReference>
<dbReference type="SUPFAM" id="SSF51556">
    <property type="entry name" value="Metallo-dependent hydrolases"/>
    <property type="match status" value="1"/>
</dbReference>
<evidence type="ECO:0000259" key="2">
    <source>
        <dbReference type="Pfam" id="PF07969"/>
    </source>
</evidence>
<dbReference type="InterPro" id="IPR011059">
    <property type="entry name" value="Metal-dep_hydrolase_composite"/>
</dbReference>
<dbReference type="InterPro" id="IPR033932">
    <property type="entry name" value="YtcJ-like"/>
</dbReference>
<evidence type="ECO:0000313" key="4">
    <source>
        <dbReference type="Proteomes" id="UP000182826"/>
    </source>
</evidence>
<dbReference type="Gene3D" id="3.10.310.70">
    <property type="match status" value="1"/>
</dbReference>
<dbReference type="PANTHER" id="PTHR22642">
    <property type="entry name" value="IMIDAZOLONEPROPIONASE"/>
    <property type="match status" value="1"/>
</dbReference>
<feature type="signal peptide" evidence="1">
    <location>
        <begin position="1"/>
        <end position="20"/>
    </location>
</feature>
<organism evidence="3 4">
    <name type="scientific">Flavobacterium johnsoniae</name>
    <name type="common">Cytophaga johnsonae</name>
    <dbReference type="NCBI Taxonomy" id="986"/>
    <lineage>
        <taxon>Bacteria</taxon>
        <taxon>Pseudomonadati</taxon>
        <taxon>Bacteroidota</taxon>
        <taxon>Flavobacteriia</taxon>
        <taxon>Flavobacteriales</taxon>
        <taxon>Flavobacteriaceae</taxon>
        <taxon>Flavobacterium</taxon>
    </lineage>
</organism>
<dbReference type="PANTHER" id="PTHR22642:SF21">
    <property type="entry name" value="PERIPLASMIC PROTEIN"/>
    <property type="match status" value="1"/>
</dbReference>
<dbReference type="Gene3D" id="3.20.20.140">
    <property type="entry name" value="Metal-dependent hydrolases"/>
    <property type="match status" value="1"/>
</dbReference>
<sequence length="595" mass="66157">MKLITKITALLLIISLPVSAQGKKATLIVHHAIIHTLDNKNTIAEAMAIADGKILKTGKNSEILKLKNNKTTVIDAKGKVIIPGIFDSHMHIIRGGRFYNTELRWDGVRSLKRALAMLKEQAQRTPNGQWVRVVGGWNAYQFEEKRLPTLAEINEATGDVPAFILHLYGHAYLNKAGLKALKIDSNTPNPNAGLIEKDAGGNPTGLLVAEPNAFILYSTLAKLPELSPEEKINSTKQFMTEMNRLGVTAIMDAGGGFQNFPDDYGVTNGLCKDSDLTIRMPYYLFAQKAGSELNDYTKWINTVEIGEGCDDDHHSDKVEYHVQGAGENLVMSAGDFENFDKPRPELSPAMEGQLKEVLSLLVKNRWPFRIHATYNESITRFLNVIEDINKETPLNGLLWFFDHGETVSVENLKRIKALNGGLAIQHRMAYQGESFIKRYGKTAAANTVPLKKILELGIKVGMGTDGTRVASYNPWVGLYWLTTGKTLGGLKYMNDENIVDRTTALKLFTYGSAELINIEKDRGMLTADKLADFAILSDDYFNAPEDKILNIESKLTVVNGKIVYADHDFRTFANETPKAIPDWSPVNYFGGYQKN</sequence>
<comment type="caution">
    <text evidence="3">The sequence shown here is derived from an EMBL/GenBank/DDBJ whole genome shotgun (WGS) entry which is preliminary data.</text>
</comment>
<dbReference type="Gene3D" id="2.30.40.10">
    <property type="entry name" value="Urease, subunit C, domain 1"/>
    <property type="match status" value="1"/>
</dbReference>
<dbReference type="SUPFAM" id="SSF51338">
    <property type="entry name" value="Composite domain of metallo-dependent hydrolases"/>
    <property type="match status" value="1"/>
</dbReference>
<dbReference type="Proteomes" id="UP000182826">
    <property type="component" value="Unassembled WGS sequence"/>
</dbReference>
<evidence type="ECO:0000256" key="1">
    <source>
        <dbReference type="SAM" id="SignalP"/>
    </source>
</evidence>
<protein>
    <submittedName>
        <fullName evidence="3">Amidohydrolase</fullName>
    </submittedName>
</protein>
<dbReference type="CDD" id="cd01300">
    <property type="entry name" value="YtcJ_like"/>
    <property type="match status" value="1"/>
</dbReference>
<gene>
    <name evidence="3" type="ORF">BKM63_20900</name>
</gene>
<dbReference type="Pfam" id="PF07969">
    <property type="entry name" value="Amidohydro_3"/>
    <property type="match status" value="1"/>
</dbReference>
<name>A0A1J7BMD3_FLAJO</name>
<dbReference type="GO" id="GO:0016810">
    <property type="term" value="F:hydrolase activity, acting on carbon-nitrogen (but not peptide) bonds"/>
    <property type="evidence" value="ECO:0007669"/>
    <property type="project" value="InterPro"/>
</dbReference>
<keyword evidence="3" id="KW-0378">Hydrolase</keyword>
<dbReference type="InterPro" id="IPR032466">
    <property type="entry name" value="Metal_Hydrolase"/>
</dbReference>
<reference evidence="3 4" key="1">
    <citation type="submission" date="2016-10" db="EMBL/GenBank/DDBJ databases">
        <title>Draft Genome Sequence of Rhizobacteria Flavobacterium johnsoniae CI04.</title>
        <authorList>
            <person name="Bravo J.I."/>
            <person name="Lozano G.L."/>
            <person name="Handelsman J."/>
        </authorList>
    </citation>
    <scope>NUCLEOTIDE SEQUENCE [LARGE SCALE GENOMIC DNA]</scope>
    <source>
        <strain evidence="3 4">CI04</strain>
    </source>
</reference>
<proteinExistence type="predicted"/>
<feature type="domain" description="Amidohydrolase 3" evidence="2">
    <location>
        <begin position="73"/>
        <end position="564"/>
    </location>
</feature>
<evidence type="ECO:0000313" key="3">
    <source>
        <dbReference type="EMBL" id="OIV39867.1"/>
    </source>
</evidence>
<dbReference type="OrthoDB" id="9767366at2"/>
<dbReference type="InterPro" id="IPR013108">
    <property type="entry name" value="Amidohydro_3"/>
</dbReference>
<dbReference type="AlphaFoldDB" id="A0A1J7BMD3"/>
<dbReference type="RefSeq" id="WP_071638541.1">
    <property type="nucleotide sequence ID" value="NZ_MLFK01000011.1"/>
</dbReference>